<organism evidence="5 6">
    <name type="scientific">Alkalicella caledoniensis</name>
    <dbReference type="NCBI Taxonomy" id="2731377"/>
    <lineage>
        <taxon>Bacteria</taxon>
        <taxon>Bacillati</taxon>
        <taxon>Bacillota</taxon>
        <taxon>Clostridia</taxon>
        <taxon>Eubacteriales</taxon>
        <taxon>Proteinivoracaceae</taxon>
        <taxon>Alkalicella</taxon>
    </lineage>
</organism>
<dbReference type="SMART" id="SM00283">
    <property type="entry name" value="MA"/>
    <property type="match status" value="1"/>
</dbReference>
<dbReference type="InterPro" id="IPR008599">
    <property type="entry name" value="Diacid_rec"/>
</dbReference>
<name>A0A7G9W9Q7_ALKCA</name>
<dbReference type="Pfam" id="PF05651">
    <property type="entry name" value="Diacid_rec"/>
    <property type="match status" value="1"/>
</dbReference>
<dbReference type="InterPro" id="IPR004089">
    <property type="entry name" value="MCPsignal_dom"/>
</dbReference>
<feature type="domain" description="Methyl-accepting transducer" evidence="4">
    <location>
        <begin position="121"/>
        <end position="283"/>
    </location>
</feature>
<evidence type="ECO:0000256" key="2">
    <source>
        <dbReference type="PROSITE-ProRule" id="PRU00284"/>
    </source>
</evidence>
<evidence type="ECO:0000313" key="6">
    <source>
        <dbReference type="Proteomes" id="UP000516160"/>
    </source>
</evidence>
<keyword evidence="3" id="KW-0175">Coiled coil</keyword>
<evidence type="ECO:0000259" key="4">
    <source>
        <dbReference type="PROSITE" id="PS50111"/>
    </source>
</evidence>
<keyword evidence="6" id="KW-1185">Reference proteome</keyword>
<dbReference type="Gene3D" id="1.10.287.950">
    <property type="entry name" value="Methyl-accepting chemotaxis protein"/>
    <property type="match status" value="1"/>
</dbReference>
<evidence type="ECO:0000313" key="5">
    <source>
        <dbReference type="EMBL" id="QNO15419.1"/>
    </source>
</evidence>
<feature type="coiled-coil region" evidence="3">
    <location>
        <begin position="142"/>
        <end position="169"/>
    </location>
</feature>
<dbReference type="SUPFAM" id="SSF58104">
    <property type="entry name" value="Methyl-accepting chemotaxis protein (MCP) signaling domain"/>
    <property type="match status" value="1"/>
</dbReference>
<evidence type="ECO:0000256" key="3">
    <source>
        <dbReference type="SAM" id="Coils"/>
    </source>
</evidence>
<dbReference type="Pfam" id="PF00015">
    <property type="entry name" value="MCPsignal"/>
    <property type="match status" value="1"/>
</dbReference>
<protein>
    <recommendedName>
        <fullName evidence="4">Methyl-accepting transducer domain-containing protein</fullName>
    </recommendedName>
</protein>
<reference evidence="5 6" key="1">
    <citation type="submission" date="2020-07" db="EMBL/GenBank/DDBJ databases">
        <title>Alkalicella. sp. LB2 genome.</title>
        <authorList>
            <person name="Postec A."/>
            <person name="Quemeneur M."/>
        </authorList>
    </citation>
    <scope>NUCLEOTIDE SEQUENCE [LARGE SCALE GENOMIC DNA]</scope>
    <source>
        <strain evidence="5 6">LB2</strain>
    </source>
</reference>
<dbReference type="PANTHER" id="PTHR32089">
    <property type="entry name" value="METHYL-ACCEPTING CHEMOTAXIS PROTEIN MCPB"/>
    <property type="match status" value="1"/>
</dbReference>
<dbReference type="Proteomes" id="UP000516160">
    <property type="component" value="Chromosome"/>
</dbReference>
<keyword evidence="1 2" id="KW-0807">Transducer</keyword>
<dbReference type="EMBL" id="CP058559">
    <property type="protein sequence ID" value="QNO15419.1"/>
    <property type="molecule type" value="Genomic_DNA"/>
</dbReference>
<dbReference type="GO" id="GO:0007165">
    <property type="term" value="P:signal transduction"/>
    <property type="evidence" value="ECO:0007669"/>
    <property type="project" value="UniProtKB-KW"/>
</dbReference>
<gene>
    <name evidence="5" type="ORF">HYG86_11920</name>
</gene>
<dbReference type="GO" id="GO:0016020">
    <property type="term" value="C:membrane"/>
    <property type="evidence" value="ECO:0007669"/>
    <property type="project" value="InterPro"/>
</dbReference>
<sequence>MYMIDTQFAQGIVELIHQETNQNAHIFGEGGMIIATTQPERLGTIHTGAKDIVSGKVEHIAITEEMTKTMSGTRPGFSVGIHSNSVCIGAIGISGDPHLMKPIAMIASHVIVSEYERKKFMDNMNSLANSINNSLQESSAALEEISLSAKKQEETVEGLNENISNAKDNVMKTNHIIELIQSISKQTNILGINASIEAARLGNEGRGFNVVASEVRKLADGTATSVSQIDDILKTIQNIILDISENIEEHTISSKNQTQLVQSLSSELENISISLDNFTKKLA</sequence>
<accession>A0A7G9W9Q7</accession>
<dbReference type="AlphaFoldDB" id="A0A7G9W9Q7"/>
<dbReference type="KEGG" id="acae:HYG86_11920"/>
<proteinExistence type="predicted"/>
<dbReference type="PANTHER" id="PTHR32089:SF112">
    <property type="entry name" value="LYSOZYME-LIKE PROTEIN-RELATED"/>
    <property type="match status" value="1"/>
</dbReference>
<evidence type="ECO:0000256" key="1">
    <source>
        <dbReference type="ARBA" id="ARBA00023224"/>
    </source>
</evidence>
<dbReference type="PROSITE" id="PS50111">
    <property type="entry name" value="CHEMOTAXIS_TRANSDUC_2"/>
    <property type="match status" value="1"/>
</dbReference>